<dbReference type="EMBL" id="BAAAUX010000016">
    <property type="protein sequence ID" value="GAA2799468.1"/>
    <property type="molecule type" value="Genomic_DNA"/>
</dbReference>
<dbReference type="Proteomes" id="UP001500979">
    <property type="component" value="Unassembled WGS sequence"/>
</dbReference>
<proteinExistence type="predicted"/>
<gene>
    <name evidence="1" type="ORF">GCM10010470_38200</name>
</gene>
<protein>
    <submittedName>
        <fullName evidence="1">Uncharacterized protein</fullName>
    </submittedName>
</protein>
<comment type="caution">
    <text evidence="1">The sequence shown here is derived from an EMBL/GenBank/DDBJ whole genome shotgun (WGS) entry which is preliminary data.</text>
</comment>
<evidence type="ECO:0000313" key="2">
    <source>
        <dbReference type="Proteomes" id="UP001500979"/>
    </source>
</evidence>
<accession>A0ABN3VG42</accession>
<name>A0ABN3VG42_9PSEU</name>
<evidence type="ECO:0000313" key="1">
    <source>
        <dbReference type="EMBL" id="GAA2799468.1"/>
    </source>
</evidence>
<keyword evidence="2" id="KW-1185">Reference proteome</keyword>
<sequence length="67" mass="6910">MNDTTTTQNTGNTAISDAIASAACKPALAAAERRVRLAGRLAAGAARSEAASMDIYSTSPCLRIARR</sequence>
<reference evidence="1 2" key="1">
    <citation type="journal article" date="2019" name="Int. J. Syst. Evol. Microbiol.">
        <title>The Global Catalogue of Microorganisms (GCM) 10K type strain sequencing project: providing services to taxonomists for standard genome sequencing and annotation.</title>
        <authorList>
            <consortium name="The Broad Institute Genomics Platform"/>
            <consortium name="The Broad Institute Genome Sequencing Center for Infectious Disease"/>
            <person name="Wu L."/>
            <person name="Ma J."/>
        </authorList>
    </citation>
    <scope>NUCLEOTIDE SEQUENCE [LARGE SCALE GENOMIC DNA]</scope>
    <source>
        <strain evidence="1 2">JCM 9383</strain>
    </source>
</reference>
<organism evidence="1 2">
    <name type="scientific">Saccharopolyspora taberi</name>
    <dbReference type="NCBI Taxonomy" id="60895"/>
    <lineage>
        <taxon>Bacteria</taxon>
        <taxon>Bacillati</taxon>
        <taxon>Actinomycetota</taxon>
        <taxon>Actinomycetes</taxon>
        <taxon>Pseudonocardiales</taxon>
        <taxon>Pseudonocardiaceae</taxon>
        <taxon>Saccharopolyspora</taxon>
    </lineage>
</organism>